<proteinExistence type="predicted"/>
<organism evidence="1 2">
    <name type="scientific">Deinococcus multiflagellatus</name>
    <dbReference type="NCBI Taxonomy" id="1656887"/>
    <lineage>
        <taxon>Bacteria</taxon>
        <taxon>Thermotogati</taxon>
        <taxon>Deinococcota</taxon>
        <taxon>Deinococci</taxon>
        <taxon>Deinococcales</taxon>
        <taxon>Deinococcaceae</taxon>
        <taxon>Deinococcus</taxon>
    </lineage>
</organism>
<dbReference type="Proteomes" id="UP001596317">
    <property type="component" value="Unassembled WGS sequence"/>
</dbReference>
<evidence type="ECO:0000313" key="2">
    <source>
        <dbReference type="Proteomes" id="UP001596317"/>
    </source>
</evidence>
<dbReference type="RefSeq" id="WP_380055123.1">
    <property type="nucleotide sequence ID" value="NZ_JBHSWB010000001.1"/>
</dbReference>
<dbReference type="EMBL" id="JBHSWB010000001">
    <property type="protein sequence ID" value="MFC6660207.1"/>
    <property type="molecule type" value="Genomic_DNA"/>
</dbReference>
<name>A0ABW1ZIX0_9DEIO</name>
<evidence type="ECO:0000313" key="1">
    <source>
        <dbReference type="EMBL" id="MFC6660207.1"/>
    </source>
</evidence>
<accession>A0ABW1ZIX0</accession>
<gene>
    <name evidence="1" type="ORF">ACFP90_07440</name>
</gene>
<reference evidence="2" key="1">
    <citation type="journal article" date="2019" name="Int. J. Syst. Evol. Microbiol.">
        <title>The Global Catalogue of Microorganisms (GCM) 10K type strain sequencing project: providing services to taxonomists for standard genome sequencing and annotation.</title>
        <authorList>
            <consortium name="The Broad Institute Genomics Platform"/>
            <consortium name="The Broad Institute Genome Sequencing Center for Infectious Disease"/>
            <person name="Wu L."/>
            <person name="Ma J."/>
        </authorList>
    </citation>
    <scope>NUCLEOTIDE SEQUENCE [LARGE SCALE GENOMIC DNA]</scope>
    <source>
        <strain evidence="2">CCUG 63830</strain>
    </source>
</reference>
<protein>
    <submittedName>
        <fullName evidence="1">Uncharacterized protein</fullName>
    </submittedName>
</protein>
<keyword evidence="2" id="KW-1185">Reference proteome</keyword>
<sequence length="159" mass="17524">MTVLRQALHAAEQAGRGYEVVRNAAALGEQLGRMGRYSAEYGLLHYALEEYDRRGLHDEQRSTHLLNNLVFTSLLVGKTQGLEKTMSQAIARLGDTSPTCAGHCAPPWATCIWLPATPTRRCRCIGRIGWRRRACSKGGLDVASCAPSWSSGAWTLPRR</sequence>
<comment type="caution">
    <text evidence="1">The sequence shown here is derived from an EMBL/GenBank/DDBJ whole genome shotgun (WGS) entry which is preliminary data.</text>
</comment>